<evidence type="ECO:0000259" key="6">
    <source>
        <dbReference type="Pfam" id="PF01979"/>
    </source>
</evidence>
<dbReference type="Proteomes" id="UP001595962">
    <property type="component" value="Unassembled WGS sequence"/>
</dbReference>
<organism evidence="7 8">
    <name type="scientific">Rheinheimera marina</name>
    <dbReference type="NCBI Taxonomy" id="1774958"/>
    <lineage>
        <taxon>Bacteria</taxon>
        <taxon>Pseudomonadati</taxon>
        <taxon>Pseudomonadota</taxon>
        <taxon>Gammaproteobacteria</taxon>
        <taxon>Chromatiales</taxon>
        <taxon>Chromatiaceae</taxon>
        <taxon>Rheinheimera</taxon>
    </lineage>
</organism>
<comment type="caution">
    <text evidence="7">The sequence shown here is derived from an EMBL/GenBank/DDBJ whole genome shotgun (WGS) entry which is preliminary data.</text>
</comment>
<dbReference type="PANTHER" id="PTHR11113">
    <property type="entry name" value="N-ACETYLGLUCOSAMINE-6-PHOSPHATE DEACETYLASE"/>
    <property type="match status" value="1"/>
</dbReference>
<name>A0ABV9JM93_9GAMM</name>
<protein>
    <submittedName>
        <fullName evidence="7">N-acetylglucosamine-6-phosphate deacetylase</fullName>
        <ecNumber evidence="7">3.5.1.25</ecNumber>
    </submittedName>
</protein>
<evidence type="ECO:0000313" key="7">
    <source>
        <dbReference type="EMBL" id="MFC4655377.1"/>
    </source>
</evidence>
<comment type="similarity">
    <text evidence="1 5">Belongs to the metallo-dependent hydrolases superfamily. NagA family.</text>
</comment>
<dbReference type="Pfam" id="PF01979">
    <property type="entry name" value="Amidohydro_1"/>
    <property type="match status" value="1"/>
</dbReference>
<keyword evidence="8" id="KW-1185">Reference proteome</keyword>
<reference evidence="8" key="1">
    <citation type="journal article" date="2019" name="Int. J. Syst. Evol. Microbiol.">
        <title>The Global Catalogue of Microorganisms (GCM) 10K type strain sequencing project: providing services to taxonomists for standard genome sequencing and annotation.</title>
        <authorList>
            <consortium name="The Broad Institute Genomics Platform"/>
            <consortium name="The Broad Institute Genome Sequencing Center for Infectious Disease"/>
            <person name="Wu L."/>
            <person name="Ma J."/>
        </authorList>
    </citation>
    <scope>NUCLEOTIDE SEQUENCE [LARGE SCALE GENOMIC DNA]</scope>
    <source>
        <strain evidence="8">DT28</strain>
    </source>
</reference>
<dbReference type="Gene3D" id="3.20.20.140">
    <property type="entry name" value="Metal-dependent hydrolases"/>
    <property type="match status" value="1"/>
</dbReference>
<dbReference type="Gene3D" id="2.30.40.10">
    <property type="entry name" value="Urease, subunit C, domain 1"/>
    <property type="match status" value="1"/>
</dbReference>
<gene>
    <name evidence="7" type="primary">nagA</name>
    <name evidence="7" type="ORF">ACFO3I_10175</name>
</gene>
<dbReference type="RefSeq" id="WP_377333878.1">
    <property type="nucleotide sequence ID" value="NZ_JBHSGB010000010.1"/>
</dbReference>
<accession>A0ABV9JM93</accession>
<dbReference type="EC" id="3.5.1.25" evidence="7"/>
<dbReference type="GO" id="GO:0008448">
    <property type="term" value="F:N-acetylglucosamine-6-phosphate deacetylase activity"/>
    <property type="evidence" value="ECO:0007669"/>
    <property type="project" value="UniProtKB-EC"/>
</dbReference>
<dbReference type="InterPro" id="IPR006680">
    <property type="entry name" value="Amidohydro-rel"/>
</dbReference>
<feature type="domain" description="Amidohydrolase-related" evidence="6">
    <location>
        <begin position="43"/>
        <end position="366"/>
    </location>
</feature>
<evidence type="ECO:0000313" key="8">
    <source>
        <dbReference type="Proteomes" id="UP001595962"/>
    </source>
</evidence>
<dbReference type="SUPFAM" id="SSF51338">
    <property type="entry name" value="Composite domain of metallo-dependent hydrolases"/>
    <property type="match status" value="1"/>
</dbReference>
<keyword evidence="4 5" id="KW-0119">Carbohydrate metabolism</keyword>
<evidence type="ECO:0000256" key="5">
    <source>
        <dbReference type="PIRNR" id="PIRNR038994"/>
    </source>
</evidence>
<dbReference type="NCBIfam" id="TIGR00221">
    <property type="entry name" value="nagA"/>
    <property type="match status" value="1"/>
</dbReference>
<evidence type="ECO:0000256" key="4">
    <source>
        <dbReference type="ARBA" id="ARBA00023277"/>
    </source>
</evidence>
<keyword evidence="3 5" id="KW-0378">Hydrolase</keyword>
<dbReference type="InterPro" id="IPR032466">
    <property type="entry name" value="Metal_Hydrolase"/>
</dbReference>
<dbReference type="PANTHER" id="PTHR11113:SF14">
    <property type="entry name" value="N-ACETYLGLUCOSAMINE-6-PHOSPHATE DEACETYLASE"/>
    <property type="match status" value="1"/>
</dbReference>
<dbReference type="SUPFAM" id="SSF51556">
    <property type="entry name" value="Metallo-dependent hydrolases"/>
    <property type="match status" value="1"/>
</dbReference>
<dbReference type="InterPro" id="IPR011059">
    <property type="entry name" value="Metal-dep_hydrolase_composite"/>
</dbReference>
<evidence type="ECO:0000256" key="1">
    <source>
        <dbReference type="ARBA" id="ARBA00010716"/>
    </source>
</evidence>
<sequence>MQQLAVARLFDGEKWLNNQCLSWQDGRIVRVEPAAGEVLPLTLAPGFIDVQVNGGGGALFNTDTSLTALRTMVKAHAQFGSTLLLPTVITDSVGTMQAAADVIAQALAAKEPGIAGVHFEGPHLSVPKRGVHPTAHIRQLSDAEMAIYRRTDLGIKVVTVAPENVTPAQIRQLVDAGVIVCLGHSNTDAETVLAALDAGASGFTHLYNAMSPLTSREPGVVGAALADPHSWCGLILDGHHIHPLAVKVALAAKPKGKLLIVTDAMSPVGTSQTEFDFFEGKVIRQGNKLTNLEGNLAGSVLDMADAVRYAVQVLGLEQGEALRMASLYPAEFLGIAAERGRLQPGYIADLVLLNEQGAVAACYLAGQQLS</sequence>
<dbReference type="CDD" id="cd00854">
    <property type="entry name" value="NagA"/>
    <property type="match status" value="1"/>
</dbReference>
<dbReference type="EMBL" id="JBHSGB010000010">
    <property type="protein sequence ID" value="MFC4655377.1"/>
    <property type="molecule type" value="Genomic_DNA"/>
</dbReference>
<evidence type="ECO:0000256" key="3">
    <source>
        <dbReference type="ARBA" id="ARBA00022801"/>
    </source>
</evidence>
<evidence type="ECO:0000256" key="2">
    <source>
        <dbReference type="ARBA" id="ARBA00022723"/>
    </source>
</evidence>
<proteinExistence type="inferred from homology"/>
<dbReference type="InterPro" id="IPR003764">
    <property type="entry name" value="GlcNAc_6-P_deAcase"/>
</dbReference>
<dbReference type="PIRSF" id="PIRSF038994">
    <property type="entry name" value="NagA"/>
    <property type="match status" value="1"/>
</dbReference>
<keyword evidence="2" id="KW-0479">Metal-binding</keyword>